<dbReference type="AlphaFoldDB" id="A0A9Q0XMK6"/>
<sequence length="892" mass="97957">MNGRHLLLGSVISVQNSNFVYPSCQNCFSKLRLDSKRYSCFKCGSSGDTKEANYRYRLSLEVADTRGIFEVTVFGSCLDVYFGVTAKDLQRYPTALIACQMLLPNLELTGDPVIHYLQQHPRSHFKHGHGGLWPPDLFAAFDEPSGELSSFQASGDLNAAPSSPTNGISNFWPQSFGLTCSSTPSATVADLADLNSSTTAYNQQKWEINPLSLPGRNSQDHNLTRTKRNEEEGKKCHLWNPVKSESESCSSLGGKDCQLVQPSLKLAERGSSCKIVMQHTYGLKHSRSPLPPSSLVSLASSSNLPGAGENSQEDPGLWDDLPSSESLNKFIAKMENSSSMLASKAEAENHFPNNGTEELCRTLTPKPGICSASVRSRQAEEKPQNLGDEMEKHTECLLPYHQSSLLLYHSKDDSHQEAFHSSLTMERNKEWGHLANQHPILLPPCSPTGVELSHSQGSRSSSKGILHQDVGSFTSHHAGCTSQSPSHCLEVSGLLIKKITAHLSREDHGHLADCRGEEGPSYKLNPTTDLLSIQREGYRSANGRKPSEMCRRKQETILEAHEYSFQINPVGWLPDRSDCPEGGYNASADLFDSHRGAETSGRELNSVQDVLAQACPQECSVTKQHIRLEPIPHELDASWNNSGHDLFSCNRRPTSDQKTSTPVSGLTSTSELSLMDSLDFIPHSQSTPLTRATPQASRLREKESTLSKLPPKKISRFNAKCKRFGPPLQNSLVKQLVSKFLKCRRLNTADSIILDASAPHQSFIHGSLLQEIPAKAGEDWIPPSGNKRMQPLPFQKTVTCKSLGRNDADGQGTEEPPISENKIRCGTLASFSGLIMGELSPKREPLAETKGGIHPRFKNDASTRQLVDGSGLNLSTSSHPVPNIPNWSPELF</sequence>
<dbReference type="SUPFAM" id="SSF50249">
    <property type="entry name" value="Nucleic acid-binding proteins"/>
    <property type="match status" value="1"/>
</dbReference>
<dbReference type="GO" id="GO:1902230">
    <property type="term" value="P:negative regulation of intrinsic apoptotic signaling pathway in response to DNA damage"/>
    <property type="evidence" value="ECO:0007669"/>
    <property type="project" value="InterPro"/>
</dbReference>
<feature type="compositionally biased region" description="Polar residues" evidence="1">
    <location>
        <begin position="683"/>
        <end position="696"/>
    </location>
</feature>
<feature type="region of interest" description="Disordered" evidence="1">
    <location>
        <begin position="683"/>
        <end position="706"/>
    </location>
</feature>
<name>A0A9Q0XMK6_9SAUR</name>
<evidence type="ECO:0000313" key="4">
    <source>
        <dbReference type="Proteomes" id="UP001142489"/>
    </source>
</evidence>
<feature type="region of interest" description="Disordered" evidence="1">
    <location>
        <begin position="284"/>
        <end position="322"/>
    </location>
</feature>
<dbReference type="EMBL" id="JAPFRF010000010">
    <property type="protein sequence ID" value="KAJ7320024.1"/>
    <property type="molecule type" value="Genomic_DNA"/>
</dbReference>
<dbReference type="PANTHER" id="PTHR35537">
    <property type="entry name" value="DNA DAMAGE-INDUCIBLE APOPTOSIS SUPPRESSOR PROTEIN DDIAS"/>
    <property type="match status" value="1"/>
</dbReference>
<organism evidence="3 4">
    <name type="scientific">Phrynocephalus forsythii</name>
    <dbReference type="NCBI Taxonomy" id="171643"/>
    <lineage>
        <taxon>Eukaryota</taxon>
        <taxon>Metazoa</taxon>
        <taxon>Chordata</taxon>
        <taxon>Craniata</taxon>
        <taxon>Vertebrata</taxon>
        <taxon>Euteleostomi</taxon>
        <taxon>Lepidosauria</taxon>
        <taxon>Squamata</taxon>
        <taxon>Bifurcata</taxon>
        <taxon>Unidentata</taxon>
        <taxon>Episquamata</taxon>
        <taxon>Toxicofera</taxon>
        <taxon>Iguania</taxon>
        <taxon>Acrodonta</taxon>
        <taxon>Agamidae</taxon>
        <taxon>Agaminae</taxon>
        <taxon>Phrynocephalus</taxon>
    </lineage>
</organism>
<keyword evidence="4" id="KW-1185">Reference proteome</keyword>
<evidence type="ECO:0000259" key="2">
    <source>
        <dbReference type="Pfam" id="PF08646"/>
    </source>
</evidence>
<protein>
    <recommendedName>
        <fullName evidence="2">Replication factor A C-terminal domain-containing protein</fullName>
    </recommendedName>
</protein>
<evidence type="ECO:0000256" key="1">
    <source>
        <dbReference type="SAM" id="MobiDB-lite"/>
    </source>
</evidence>
<comment type="caution">
    <text evidence="3">The sequence shown here is derived from an EMBL/GenBank/DDBJ whole genome shotgun (WGS) entry which is preliminary data.</text>
</comment>
<reference evidence="3" key="1">
    <citation type="journal article" date="2023" name="DNA Res.">
        <title>Chromosome-level genome assembly of Phrynocephalus forsythii using third-generation DNA sequencing and Hi-C analysis.</title>
        <authorList>
            <person name="Qi Y."/>
            <person name="Zhao W."/>
            <person name="Zhao Y."/>
            <person name="Niu C."/>
            <person name="Cao S."/>
            <person name="Zhang Y."/>
        </authorList>
    </citation>
    <scope>NUCLEOTIDE SEQUENCE</scope>
    <source>
        <tissue evidence="3">Muscle</tissue>
    </source>
</reference>
<dbReference type="Gene3D" id="2.40.50.140">
    <property type="entry name" value="Nucleic acid-binding proteins"/>
    <property type="match status" value="1"/>
</dbReference>
<proteinExistence type="predicted"/>
<dbReference type="GO" id="GO:0005634">
    <property type="term" value="C:nucleus"/>
    <property type="evidence" value="ECO:0007669"/>
    <property type="project" value="TreeGrafter"/>
</dbReference>
<dbReference type="InterPro" id="IPR043522">
    <property type="entry name" value="DDIAS"/>
</dbReference>
<dbReference type="Proteomes" id="UP001142489">
    <property type="component" value="Unassembled WGS sequence"/>
</dbReference>
<feature type="compositionally biased region" description="Low complexity" evidence="1">
    <location>
        <begin position="293"/>
        <end position="305"/>
    </location>
</feature>
<dbReference type="OrthoDB" id="9948238at2759"/>
<dbReference type="InterPro" id="IPR012340">
    <property type="entry name" value="NA-bd_OB-fold"/>
</dbReference>
<gene>
    <name evidence="3" type="ORF">JRQ81_019535</name>
</gene>
<feature type="compositionally biased region" description="Basic and acidic residues" evidence="1">
    <location>
        <begin position="218"/>
        <end position="232"/>
    </location>
</feature>
<dbReference type="InterPro" id="IPR013955">
    <property type="entry name" value="Rep_factor-A_C"/>
</dbReference>
<dbReference type="PANTHER" id="PTHR35537:SF1">
    <property type="entry name" value="DNA DAMAGE-INDUCED APOPTOSIS SUPPRESSOR PROTEIN"/>
    <property type="match status" value="1"/>
</dbReference>
<evidence type="ECO:0000313" key="3">
    <source>
        <dbReference type="EMBL" id="KAJ7320024.1"/>
    </source>
</evidence>
<dbReference type="Pfam" id="PF08646">
    <property type="entry name" value="Rep_fac-A_C"/>
    <property type="match status" value="1"/>
</dbReference>
<dbReference type="GO" id="GO:0005737">
    <property type="term" value="C:cytoplasm"/>
    <property type="evidence" value="ECO:0007669"/>
    <property type="project" value="TreeGrafter"/>
</dbReference>
<feature type="region of interest" description="Disordered" evidence="1">
    <location>
        <begin position="211"/>
        <end position="232"/>
    </location>
</feature>
<accession>A0A9Q0XMK6</accession>
<feature type="region of interest" description="Disordered" evidence="1">
    <location>
        <begin position="868"/>
        <end position="892"/>
    </location>
</feature>
<feature type="domain" description="Replication factor A C-terminal" evidence="2">
    <location>
        <begin position="10"/>
        <end position="91"/>
    </location>
</feature>